<name>A0A1M6Z8T3_9BACT</name>
<keyword evidence="3" id="KW-1185">Reference proteome</keyword>
<reference evidence="3" key="1">
    <citation type="submission" date="2016-11" db="EMBL/GenBank/DDBJ databases">
        <authorList>
            <person name="Varghese N."/>
            <person name="Submissions S."/>
        </authorList>
    </citation>
    <scope>NUCLEOTIDE SEQUENCE [LARGE SCALE GENOMIC DNA]</scope>
    <source>
        <strain evidence="3">DSM 16219</strain>
    </source>
</reference>
<dbReference type="InterPro" id="IPR001932">
    <property type="entry name" value="PPM-type_phosphatase-like_dom"/>
</dbReference>
<dbReference type="Pfam" id="PF07228">
    <property type="entry name" value="SpoIIE"/>
    <property type="match status" value="1"/>
</dbReference>
<protein>
    <submittedName>
        <fullName evidence="2">Stage II sporulation protein E (SpoIIE)</fullName>
    </submittedName>
</protein>
<dbReference type="RefSeq" id="WP_170868465.1">
    <property type="nucleotide sequence ID" value="NZ_FQZU01000056.1"/>
</dbReference>
<sequence>MLDFKTCFFALSDSSDRNPAASRKLLLRLNALFRKNCSRLDVDDSGLEPFKNEAAKQASQAISAVPRTASCTLTALKFVRTGEDWKALLMHMGDSALYAYNRQSGNLTMLSQRNFWLAGKTNALYQAEWLEAEPGALWIMTTDGVPDSAMNACFGQRINGAAPPPVPEVQDVPEALLTIIAQEKTLQDDAAIIALDPGRMKPADACIIMGGTTGMQEKDYIKRRQSLEYRDRNAPVDFKTPYACPII</sequence>
<gene>
    <name evidence="2" type="ORF">SAMN02745216_04920</name>
</gene>
<proteinExistence type="predicted"/>
<evidence type="ECO:0000313" key="3">
    <source>
        <dbReference type="Proteomes" id="UP000183994"/>
    </source>
</evidence>
<dbReference type="Gene3D" id="3.60.40.10">
    <property type="entry name" value="PPM-type phosphatase domain"/>
    <property type="match status" value="1"/>
</dbReference>
<dbReference type="AlphaFoldDB" id="A0A1M6Z8T3"/>
<dbReference type="SUPFAM" id="SSF81606">
    <property type="entry name" value="PP2C-like"/>
    <property type="match status" value="1"/>
</dbReference>
<dbReference type="InterPro" id="IPR036457">
    <property type="entry name" value="PPM-type-like_dom_sf"/>
</dbReference>
<accession>A0A1M6Z8T3</accession>
<feature type="domain" description="PPM-type phosphatase" evidence="1">
    <location>
        <begin position="53"/>
        <end position="195"/>
    </location>
</feature>
<dbReference type="EMBL" id="FQZU01000056">
    <property type="protein sequence ID" value="SHL26851.1"/>
    <property type="molecule type" value="Genomic_DNA"/>
</dbReference>
<dbReference type="Proteomes" id="UP000183994">
    <property type="component" value="Unassembled WGS sequence"/>
</dbReference>
<evidence type="ECO:0000313" key="2">
    <source>
        <dbReference type="EMBL" id="SHL26851.1"/>
    </source>
</evidence>
<evidence type="ECO:0000259" key="1">
    <source>
        <dbReference type="Pfam" id="PF07228"/>
    </source>
</evidence>
<organism evidence="2 3">
    <name type="scientific">Desulfatibacillum alkenivorans DSM 16219</name>
    <dbReference type="NCBI Taxonomy" id="1121393"/>
    <lineage>
        <taxon>Bacteria</taxon>
        <taxon>Pseudomonadati</taxon>
        <taxon>Thermodesulfobacteriota</taxon>
        <taxon>Desulfobacteria</taxon>
        <taxon>Desulfobacterales</taxon>
        <taxon>Desulfatibacillaceae</taxon>
        <taxon>Desulfatibacillum</taxon>
    </lineage>
</organism>
<dbReference type="STRING" id="1121393.SAMN02745216_04920"/>